<evidence type="ECO:0000259" key="2">
    <source>
        <dbReference type="Pfam" id="PF00561"/>
    </source>
</evidence>
<evidence type="ECO:0000313" key="4">
    <source>
        <dbReference type="Proteomes" id="UP000029999"/>
    </source>
</evidence>
<dbReference type="PANTHER" id="PTHR46118:SF4">
    <property type="entry name" value="PROTEIN ABHD11"/>
    <property type="match status" value="1"/>
</dbReference>
<dbReference type="PRINTS" id="PR00111">
    <property type="entry name" value="ABHYDROLASE"/>
</dbReference>
<dbReference type="STRING" id="392484.LP43_1749"/>
<keyword evidence="1 3" id="KW-0378">Hydrolase</keyword>
<sequence length="254" mass="28982">MKLHYQQLGEGQPLLIIHGLFGSSDNWRSMARYFSKFFQVISLDLRNHGQSPHSEKQDFTLMAEDVRALCDSLSISKAHVLGHSLGGKVAMQFAARYPQSVDKLVVVDISPRQYFSQHTPMMDTMMALDMDQYASRSEIDEALSTSISDKTVRQFLLMNLRSDESGFSWRINLPALKQNYQQLMAPVCTTAVLDMPSLFVYGALSDYVNTQDRTLIQQHFVQAKFVAIEKAGHWVHAEKPQQFKQIVEEFLRDA</sequence>
<evidence type="ECO:0000256" key="1">
    <source>
        <dbReference type="ARBA" id="ARBA00022801"/>
    </source>
</evidence>
<dbReference type="InterPro" id="IPR000073">
    <property type="entry name" value="AB_hydrolase_1"/>
</dbReference>
<reference evidence="3 4" key="1">
    <citation type="submission" date="2014-09" db="EMBL/GenBank/DDBJ databases">
        <authorList>
            <person name="Grob C."/>
            <person name="Taubert M."/>
            <person name="Howat A.M."/>
            <person name="Burns O.J."/>
            <person name="Dixon J.L."/>
            <person name="Chen Y."/>
            <person name="Murrell J.C."/>
        </authorList>
    </citation>
    <scope>NUCLEOTIDE SEQUENCE [LARGE SCALE GENOMIC DNA]</scope>
    <source>
        <strain evidence="3">L4</strain>
    </source>
</reference>
<dbReference type="RefSeq" id="WP_036314299.1">
    <property type="nucleotide sequence ID" value="NZ_JRQD01000004.1"/>
</dbReference>
<dbReference type="AlphaFoldDB" id="A0A0A0BFR0"/>
<protein>
    <submittedName>
        <fullName evidence="3">Esterase ybfF</fullName>
        <ecNumber evidence="3">3.1.-.-</ecNumber>
    </submittedName>
</protein>
<dbReference type="Pfam" id="PF00561">
    <property type="entry name" value="Abhydrolase_1"/>
    <property type="match status" value="1"/>
</dbReference>
<dbReference type="EC" id="3.1.-.-" evidence="3"/>
<dbReference type="Proteomes" id="UP000029999">
    <property type="component" value="Unassembled WGS sequence"/>
</dbReference>
<dbReference type="GO" id="GO:0016787">
    <property type="term" value="F:hydrolase activity"/>
    <property type="evidence" value="ECO:0007669"/>
    <property type="project" value="UniProtKB-KW"/>
</dbReference>
<dbReference type="InterPro" id="IPR029058">
    <property type="entry name" value="AB_hydrolase_fold"/>
</dbReference>
<organism evidence="3 4">
    <name type="scientific">Methylophaga thiooxydans</name>
    <dbReference type="NCBI Taxonomy" id="392484"/>
    <lineage>
        <taxon>Bacteria</taxon>
        <taxon>Pseudomonadati</taxon>
        <taxon>Pseudomonadota</taxon>
        <taxon>Gammaproteobacteria</taxon>
        <taxon>Thiotrichales</taxon>
        <taxon>Piscirickettsiaceae</taxon>
        <taxon>Methylophaga</taxon>
    </lineage>
</organism>
<evidence type="ECO:0000313" key="3">
    <source>
        <dbReference type="EMBL" id="KGM06527.1"/>
    </source>
</evidence>
<accession>A0A0A0BFR0</accession>
<feature type="domain" description="AB hydrolase-1" evidence="2">
    <location>
        <begin position="13"/>
        <end position="240"/>
    </location>
</feature>
<gene>
    <name evidence="3" type="ORF">LP43_1749</name>
</gene>
<dbReference type="SUPFAM" id="SSF53474">
    <property type="entry name" value="alpha/beta-Hydrolases"/>
    <property type="match status" value="1"/>
</dbReference>
<proteinExistence type="predicted"/>
<name>A0A0A0BFR0_9GAMM</name>
<dbReference type="Gene3D" id="3.40.50.1820">
    <property type="entry name" value="alpha/beta hydrolase"/>
    <property type="match status" value="1"/>
</dbReference>
<dbReference type="EMBL" id="JRQD01000004">
    <property type="protein sequence ID" value="KGM06527.1"/>
    <property type="molecule type" value="Genomic_DNA"/>
</dbReference>
<dbReference type="PANTHER" id="PTHR46118">
    <property type="entry name" value="PROTEIN ABHD11"/>
    <property type="match status" value="1"/>
</dbReference>
<comment type="caution">
    <text evidence="3">The sequence shown here is derived from an EMBL/GenBank/DDBJ whole genome shotgun (WGS) entry which is preliminary data.</text>
</comment>